<feature type="repeat" description="ANK" evidence="3">
    <location>
        <begin position="470"/>
        <end position="499"/>
    </location>
</feature>
<organism evidence="5 6">
    <name type="scientific">Phytophthora nicotianae P1569</name>
    <dbReference type="NCBI Taxonomy" id="1317065"/>
    <lineage>
        <taxon>Eukaryota</taxon>
        <taxon>Sar</taxon>
        <taxon>Stramenopiles</taxon>
        <taxon>Oomycota</taxon>
        <taxon>Peronosporomycetes</taxon>
        <taxon>Peronosporales</taxon>
        <taxon>Peronosporaceae</taxon>
        <taxon>Phytophthora</taxon>
    </lineage>
</organism>
<feature type="repeat" description="ANK" evidence="3">
    <location>
        <begin position="262"/>
        <end position="294"/>
    </location>
</feature>
<sequence>MPTAPRRNLQKLSWKVVDDSVPLALASTGLLSTPRFDTDNLDTFDSCHSMITLSAPIFTTLPYVVVLLLPLSSLRLFEPFRKSSTTADNAKMVGEDDHPSTISRTIQRGLVFQLTELLAVYVLLHHVTSAMFIPGSLSASTTCNSFVPQILALGAFICYFGPFVVLYYFARYRDHIMMQTGAFQESDHARNFERNTTVDSSLRSTKQVMAVVRTRLYHATRRGDLDEMRDVLEYAKRAGLPNGYPRDYYMAPKIRLKFFSKSRRNPVHVAAYHGNVRALELLEEYGFDLTALDKFGRVRFSTGSFFWYFYRFLVKRPSNSNDDKSVSIFHSTLVTPLHCAVATGQLETVRWLLERGVPARTLAQASFRSTRVPPLFLAEHAAIVRELLLHGADPLVIPDQGFMNTMTPLQLAYLRGNSTVTQELEQWGSDVALTPFHLAASRNDVAAVRTFLSRKTDVDCLGEMGYVGLNQRTPLHWAAISGATEAVETLVRGGADPNY</sequence>
<evidence type="ECO:0000256" key="1">
    <source>
        <dbReference type="ARBA" id="ARBA00022737"/>
    </source>
</evidence>
<feature type="transmembrane region" description="Helical" evidence="4">
    <location>
        <begin position="51"/>
        <end position="71"/>
    </location>
</feature>
<feature type="transmembrane region" description="Helical" evidence="4">
    <location>
        <begin position="146"/>
        <end position="169"/>
    </location>
</feature>
<dbReference type="SMART" id="SM00248">
    <property type="entry name" value="ANK"/>
    <property type="match status" value="5"/>
</dbReference>
<dbReference type="Proteomes" id="UP000018721">
    <property type="component" value="Unassembled WGS sequence"/>
</dbReference>
<dbReference type="InterPro" id="IPR002110">
    <property type="entry name" value="Ankyrin_rpt"/>
</dbReference>
<dbReference type="InterPro" id="IPR036770">
    <property type="entry name" value="Ankyrin_rpt-contain_sf"/>
</dbReference>
<dbReference type="Pfam" id="PF12796">
    <property type="entry name" value="Ank_2"/>
    <property type="match status" value="1"/>
</dbReference>
<evidence type="ECO:0000256" key="2">
    <source>
        <dbReference type="ARBA" id="ARBA00023043"/>
    </source>
</evidence>
<evidence type="ECO:0000313" key="6">
    <source>
        <dbReference type="Proteomes" id="UP000018721"/>
    </source>
</evidence>
<keyword evidence="4" id="KW-0472">Membrane</keyword>
<evidence type="ECO:0000313" key="5">
    <source>
        <dbReference type="EMBL" id="ETI53815.1"/>
    </source>
</evidence>
<dbReference type="Gene3D" id="1.25.40.20">
    <property type="entry name" value="Ankyrin repeat-containing domain"/>
    <property type="match status" value="1"/>
</dbReference>
<dbReference type="PROSITE" id="PS50297">
    <property type="entry name" value="ANK_REP_REGION"/>
    <property type="match status" value="3"/>
</dbReference>
<evidence type="ECO:0000256" key="4">
    <source>
        <dbReference type="SAM" id="Phobius"/>
    </source>
</evidence>
<dbReference type="HOGENOM" id="CLU_031267_0_0_1"/>
<evidence type="ECO:0000256" key="3">
    <source>
        <dbReference type="PROSITE-ProRule" id="PRU00023"/>
    </source>
</evidence>
<protein>
    <submittedName>
        <fullName evidence="5">Uncharacterized protein</fullName>
    </submittedName>
</protein>
<reference evidence="5 6" key="1">
    <citation type="submission" date="2013-11" db="EMBL/GenBank/DDBJ databases">
        <title>The Genome Sequence of Phytophthora parasitica P1569.</title>
        <authorList>
            <consortium name="The Broad Institute Genomics Platform"/>
            <person name="Russ C."/>
            <person name="Tyler B."/>
            <person name="Panabieres F."/>
            <person name="Shan W."/>
            <person name="Tripathy S."/>
            <person name="Grunwald N."/>
            <person name="Machado M."/>
            <person name="Johnson C.S."/>
            <person name="Arredondo F."/>
            <person name="Hong C."/>
            <person name="Coffey M."/>
            <person name="Young S.K."/>
            <person name="Zeng Q."/>
            <person name="Gargeya S."/>
            <person name="Fitzgerald M."/>
            <person name="Abouelleil A."/>
            <person name="Alvarado L."/>
            <person name="Chapman S.B."/>
            <person name="Gainer-Dewar J."/>
            <person name="Goldberg J."/>
            <person name="Griggs A."/>
            <person name="Gujja S."/>
            <person name="Hansen M."/>
            <person name="Howarth C."/>
            <person name="Imamovic A."/>
            <person name="Ireland A."/>
            <person name="Larimer J."/>
            <person name="McCowan C."/>
            <person name="Murphy C."/>
            <person name="Pearson M."/>
            <person name="Poon T.W."/>
            <person name="Priest M."/>
            <person name="Roberts A."/>
            <person name="Saif S."/>
            <person name="Shea T."/>
            <person name="Sykes S."/>
            <person name="Wortman J."/>
            <person name="Nusbaum C."/>
            <person name="Birren B."/>
        </authorList>
    </citation>
    <scope>NUCLEOTIDE SEQUENCE [LARGE SCALE GENOMIC DNA]</scope>
    <source>
        <strain evidence="5 6">P1569</strain>
    </source>
</reference>
<comment type="caution">
    <text evidence="5">The sequence shown here is derived from an EMBL/GenBank/DDBJ whole genome shotgun (WGS) entry which is preliminary data.</text>
</comment>
<dbReference type="EMBL" id="ANIZ01000623">
    <property type="protein sequence ID" value="ETI53815.1"/>
    <property type="molecule type" value="Genomic_DNA"/>
</dbReference>
<accession>V9FQP3</accession>
<feature type="repeat" description="ANK" evidence="3">
    <location>
        <begin position="332"/>
        <end position="364"/>
    </location>
</feature>
<name>V9FQP3_PHYNI</name>
<keyword evidence="4" id="KW-1133">Transmembrane helix</keyword>
<dbReference type="PANTHER" id="PTHR24166:SF48">
    <property type="entry name" value="PROTEIN VAPYRIN"/>
    <property type="match status" value="1"/>
</dbReference>
<keyword evidence="6" id="KW-1185">Reference proteome</keyword>
<dbReference type="eggNOG" id="KOG4177">
    <property type="taxonomic scope" value="Eukaryota"/>
</dbReference>
<dbReference type="OrthoDB" id="194358at2759"/>
<keyword evidence="4" id="KW-0812">Transmembrane</keyword>
<keyword evidence="2 3" id="KW-0040">ANK repeat</keyword>
<gene>
    <name evidence="5" type="ORF">F443_03292</name>
</gene>
<dbReference type="PANTHER" id="PTHR24166">
    <property type="entry name" value="ROLLING PEBBLES, ISOFORM B"/>
    <property type="match status" value="1"/>
</dbReference>
<dbReference type="Pfam" id="PF00023">
    <property type="entry name" value="Ank"/>
    <property type="match status" value="1"/>
</dbReference>
<keyword evidence="1" id="KW-0677">Repeat</keyword>
<dbReference type="InterPro" id="IPR050889">
    <property type="entry name" value="Dendritic_Spine_Reg/Scaffold"/>
</dbReference>
<proteinExistence type="predicted"/>
<feature type="transmembrane region" description="Helical" evidence="4">
    <location>
        <begin position="110"/>
        <end position="134"/>
    </location>
</feature>
<dbReference type="PROSITE" id="PS50088">
    <property type="entry name" value="ANK_REPEAT"/>
    <property type="match status" value="3"/>
</dbReference>
<dbReference type="SUPFAM" id="SSF48403">
    <property type="entry name" value="Ankyrin repeat"/>
    <property type="match status" value="1"/>
</dbReference>
<dbReference type="AlphaFoldDB" id="V9FQP3"/>